<proteinExistence type="predicted"/>
<feature type="compositionally biased region" description="Basic residues" evidence="1">
    <location>
        <begin position="35"/>
        <end position="44"/>
    </location>
</feature>
<feature type="region of interest" description="Disordered" evidence="1">
    <location>
        <begin position="32"/>
        <end position="58"/>
    </location>
</feature>
<comment type="caution">
    <text evidence="2">The sequence shown here is derived from an EMBL/GenBank/DDBJ whole genome shotgun (WGS) entry which is preliminary data.</text>
</comment>
<evidence type="ECO:0000313" key="3">
    <source>
        <dbReference type="Proteomes" id="UP000232722"/>
    </source>
</evidence>
<organism evidence="2 3">
    <name type="scientific">Rhizophagus irregularis</name>
    <dbReference type="NCBI Taxonomy" id="588596"/>
    <lineage>
        <taxon>Eukaryota</taxon>
        <taxon>Fungi</taxon>
        <taxon>Fungi incertae sedis</taxon>
        <taxon>Mucoromycota</taxon>
        <taxon>Glomeromycotina</taxon>
        <taxon>Glomeromycetes</taxon>
        <taxon>Glomerales</taxon>
        <taxon>Glomeraceae</taxon>
        <taxon>Rhizophagus</taxon>
    </lineage>
</organism>
<evidence type="ECO:0000256" key="1">
    <source>
        <dbReference type="SAM" id="MobiDB-lite"/>
    </source>
</evidence>
<protein>
    <recommendedName>
        <fullName evidence="4">BED-type domain-containing protein</fullName>
    </recommendedName>
</protein>
<feature type="compositionally biased region" description="Basic and acidic residues" evidence="1">
    <location>
        <begin position="45"/>
        <end position="58"/>
    </location>
</feature>
<gene>
    <name evidence="2" type="ORF">RhiirA5_438554</name>
</gene>
<dbReference type="Proteomes" id="UP000232722">
    <property type="component" value="Unassembled WGS sequence"/>
</dbReference>
<reference evidence="2 3" key="2">
    <citation type="submission" date="2017-09" db="EMBL/GenBank/DDBJ databases">
        <title>Extensive intraspecific genome diversity in a model arbuscular mycorrhizal fungus.</title>
        <authorList>
            <person name="Chen E.C."/>
            <person name="Morin E."/>
            <person name="Beaudet D."/>
            <person name="Noel J."/>
            <person name="Ndikumana S."/>
            <person name="Charron P."/>
            <person name="St-Onge C."/>
            <person name="Giorgi J."/>
            <person name="Grigoriev I.V."/>
            <person name="Roux C."/>
            <person name="Martin F.M."/>
            <person name="Corradi N."/>
        </authorList>
    </citation>
    <scope>NUCLEOTIDE SEQUENCE [LARGE SCALE GENOMIC DNA]</scope>
    <source>
        <strain evidence="2 3">A5</strain>
    </source>
</reference>
<dbReference type="AlphaFoldDB" id="A0A2N0NIY2"/>
<dbReference type="EMBL" id="LLXJ01005913">
    <property type="protein sequence ID" value="PKB94533.1"/>
    <property type="molecule type" value="Genomic_DNA"/>
</dbReference>
<sequence>MTKNLSSGGSSRTTSTVWSHFTAKYKRVSGNTTNLHKHLQRKHPSKVDEHEAESTGEMDKFVMMRSPLFPLSSIYRVATSNRHSHGQTNE</sequence>
<reference evidence="2 3" key="1">
    <citation type="submission" date="2016-04" db="EMBL/GenBank/DDBJ databases">
        <title>Genome analyses suggest a sexual origin of heterokaryosis in a supposedly ancient asexual fungus.</title>
        <authorList>
            <person name="Ropars J."/>
            <person name="Sedzielewska K."/>
            <person name="Noel J."/>
            <person name="Charron P."/>
            <person name="Farinelli L."/>
            <person name="Marton T."/>
            <person name="Kruger M."/>
            <person name="Pelin A."/>
            <person name="Brachmann A."/>
            <person name="Corradi N."/>
        </authorList>
    </citation>
    <scope>NUCLEOTIDE SEQUENCE [LARGE SCALE GENOMIC DNA]</scope>
    <source>
        <strain evidence="2 3">A5</strain>
    </source>
</reference>
<evidence type="ECO:0000313" key="2">
    <source>
        <dbReference type="EMBL" id="PKB94533.1"/>
    </source>
</evidence>
<name>A0A2N0NIY2_9GLOM</name>
<evidence type="ECO:0008006" key="4">
    <source>
        <dbReference type="Google" id="ProtNLM"/>
    </source>
</evidence>
<accession>A0A2N0NIY2</accession>